<evidence type="ECO:0000313" key="8">
    <source>
        <dbReference type="EMBL" id="KAL1527323.1"/>
    </source>
</evidence>
<dbReference type="GO" id="GO:0000978">
    <property type="term" value="F:RNA polymerase II cis-regulatory region sequence-specific DNA binding"/>
    <property type="evidence" value="ECO:0007669"/>
    <property type="project" value="TreeGrafter"/>
</dbReference>
<reference evidence="8 9" key="1">
    <citation type="journal article" date="2024" name="Science">
        <title>Giant polyketide synthase enzymes in the biosynthesis of giant marine polyether toxins.</title>
        <authorList>
            <person name="Fallon T.R."/>
            <person name="Shende V.V."/>
            <person name="Wierzbicki I.H."/>
            <person name="Pendleton A.L."/>
            <person name="Watervoot N.F."/>
            <person name="Auber R.P."/>
            <person name="Gonzalez D.J."/>
            <person name="Wisecaver J.H."/>
            <person name="Moore B.S."/>
        </authorList>
    </citation>
    <scope>NUCLEOTIDE SEQUENCE [LARGE SCALE GENOMIC DNA]</scope>
    <source>
        <strain evidence="8 9">12B1</strain>
    </source>
</reference>
<dbReference type="GO" id="GO:0042796">
    <property type="term" value="P:snRNA transcription by RNA polymerase III"/>
    <property type="evidence" value="ECO:0007669"/>
    <property type="project" value="TreeGrafter"/>
</dbReference>
<evidence type="ECO:0000256" key="1">
    <source>
        <dbReference type="ARBA" id="ARBA00004123"/>
    </source>
</evidence>
<feature type="compositionally biased region" description="Pro residues" evidence="7">
    <location>
        <begin position="88"/>
        <end position="98"/>
    </location>
</feature>
<keyword evidence="3" id="KW-0805">Transcription regulation</keyword>
<comment type="subcellular location">
    <subcellularLocation>
        <location evidence="1">Nucleus</location>
    </subcellularLocation>
</comment>
<keyword evidence="4" id="KW-0238">DNA-binding</keyword>
<dbReference type="PANTHER" id="PTHR13421">
    <property type="entry name" value="SNRNA-ACTIVATING PROTEIN COMPLEX SUBUNIT 3"/>
    <property type="match status" value="1"/>
</dbReference>
<dbReference type="GO" id="GO:0042795">
    <property type="term" value="P:snRNA transcription by RNA polymerase II"/>
    <property type="evidence" value="ECO:0007669"/>
    <property type="project" value="TreeGrafter"/>
</dbReference>
<keyword evidence="9" id="KW-1185">Reference proteome</keyword>
<proteinExistence type="inferred from homology"/>
<dbReference type="AlphaFoldDB" id="A0AB34K236"/>
<comment type="caution">
    <text evidence="8">The sequence shown here is derived from an EMBL/GenBank/DDBJ whole genome shotgun (WGS) entry which is preliminary data.</text>
</comment>
<dbReference type="PANTHER" id="PTHR13421:SF16">
    <property type="entry name" value="SNRNA-ACTIVATING PROTEIN COMPLEX SUBUNIT 3"/>
    <property type="match status" value="1"/>
</dbReference>
<dbReference type="Pfam" id="PF12251">
    <property type="entry name" value="SNAPC3"/>
    <property type="match status" value="1"/>
</dbReference>
<evidence type="ECO:0000256" key="5">
    <source>
        <dbReference type="ARBA" id="ARBA00023163"/>
    </source>
</evidence>
<evidence type="ECO:0000256" key="4">
    <source>
        <dbReference type="ARBA" id="ARBA00023125"/>
    </source>
</evidence>
<evidence type="ECO:0008006" key="10">
    <source>
        <dbReference type="Google" id="ProtNLM"/>
    </source>
</evidence>
<keyword evidence="5" id="KW-0804">Transcription</keyword>
<feature type="region of interest" description="Disordered" evidence="7">
    <location>
        <begin position="85"/>
        <end position="113"/>
    </location>
</feature>
<name>A0AB34K236_PRYPA</name>
<organism evidence="8 9">
    <name type="scientific">Prymnesium parvum</name>
    <name type="common">Toxic golden alga</name>
    <dbReference type="NCBI Taxonomy" id="97485"/>
    <lineage>
        <taxon>Eukaryota</taxon>
        <taxon>Haptista</taxon>
        <taxon>Haptophyta</taxon>
        <taxon>Prymnesiophyceae</taxon>
        <taxon>Prymnesiales</taxon>
        <taxon>Prymnesiaceae</taxon>
        <taxon>Prymnesium</taxon>
    </lineage>
</organism>
<sequence length="334" mass="36979">MEFAEGLPPAPYAARLTAKWEPRLKLLESELFHVGAFARRHAALRYSPHPSDAALLAAAAPLDPNGTEETSATPPQLQHEVTGVELDVPPPAPPPPDAPAAAGEEGEEGEGGECSPAVLLRVLAFTAGEPWRELVLHGAQPLSALRERLECHGKQSIEWQQREARKRARGGQLPAALRLSASACFCIEGNFFVSGEVDLSEAARARLQQETGAEVQAHSMEETTLEMLQLRLGRAYLFVHHGKCEHAIVFTECELASMSRRELEQFPKCDFEREPKTKKCCVCLREPSKWECHGDRLADTFPSNLCDSCHFLFHYKSDGNAQRTDYLAFRIFPT</sequence>
<dbReference type="GO" id="GO:0001046">
    <property type="term" value="F:core promoter sequence-specific DNA binding"/>
    <property type="evidence" value="ECO:0007669"/>
    <property type="project" value="TreeGrafter"/>
</dbReference>
<evidence type="ECO:0000313" key="9">
    <source>
        <dbReference type="Proteomes" id="UP001515480"/>
    </source>
</evidence>
<dbReference type="GO" id="GO:0001006">
    <property type="term" value="F:RNA polymerase III type 3 promoter sequence-specific DNA binding"/>
    <property type="evidence" value="ECO:0007669"/>
    <property type="project" value="TreeGrafter"/>
</dbReference>
<dbReference type="GO" id="GO:0003681">
    <property type="term" value="F:bent DNA binding"/>
    <property type="evidence" value="ECO:0007669"/>
    <property type="project" value="TreeGrafter"/>
</dbReference>
<comment type="similarity">
    <text evidence="2">Belongs to the SNAPC3/SRD2 family.</text>
</comment>
<accession>A0AB34K236</accession>
<evidence type="ECO:0000256" key="2">
    <source>
        <dbReference type="ARBA" id="ARBA00010410"/>
    </source>
</evidence>
<evidence type="ECO:0000256" key="6">
    <source>
        <dbReference type="ARBA" id="ARBA00023242"/>
    </source>
</evidence>
<dbReference type="EMBL" id="JBGBPQ010000003">
    <property type="protein sequence ID" value="KAL1527323.1"/>
    <property type="molecule type" value="Genomic_DNA"/>
</dbReference>
<gene>
    <name evidence="8" type="ORF">AB1Y20_015994</name>
</gene>
<dbReference type="Proteomes" id="UP001515480">
    <property type="component" value="Unassembled WGS sequence"/>
</dbReference>
<dbReference type="GO" id="GO:0019185">
    <property type="term" value="C:snRNA-activating protein complex"/>
    <property type="evidence" value="ECO:0007669"/>
    <property type="project" value="TreeGrafter"/>
</dbReference>
<dbReference type="InterPro" id="IPR022042">
    <property type="entry name" value="snRNA-activating_su3"/>
</dbReference>
<evidence type="ECO:0000256" key="7">
    <source>
        <dbReference type="SAM" id="MobiDB-lite"/>
    </source>
</evidence>
<evidence type="ECO:0000256" key="3">
    <source>
        <dbReference type="ARBA" id="ARBA00023015"/>
    </source>
</evidence>
<keyword evidence="6" id="KW-0539">Nucleus</keyword>
<protein>
    <recommendedName>
        <fullName evidence="10">snRNA-activating protein complex subunit 3</fullName>
    </recommendedName>
</protein>
<dbReference type="GO" id="GO:0005634">
    <property type="term" value="C:nucleus"/>
    <property type="evidence" value="ECO:0007669"/>
    <property type="project" value="UniProtKB-SubCell"/>
</dbReference>